<feature type="domain" description="NADPH-dependent FMN reductase-like" evidence="1">
    <location>
        <begin position="1"/>
        <end position="126"/>
    </location>
</feature>
<dbReference type="GO" id="GO:0010181">
    <property type="term" value="F:FMN binding"/>
    <property type="evidence" value="ECO:0007669"/>
    <property type="project" value="TreeGrafter"/>
</dbReference>
<dbReference type="AlphaFoldDB" id="A0AAW8P3T3"/>
<name>A0AAW8P3T3_9HYPH</name>
<dbReference type="Pfam" id="PF03358">
    <property type="entry name" value="FMN_red"/>
    <property type="match status" value="1"/>
</dbReference>
<dbReference type="Gene3D" id="3.40.50.360">
    <property type="match status" value="1"/>
</dbReference>
<dbReference type="PANTHER" id="PTHR30543">
    <property type="entry name" value="CHROMATE REDUCTASE"/>
    <property type="match status" value="1"/>
</dbReference>
<keyword evidence="3" id="KW-1185">Reference proteome</keyword>
<evidence type="ECO:0000259" key="1">
    <source>
        <dbReference type="Pfam" id="PF03358"/>
    </source>
</evidence>
<dbReference type="SUPFAM" id="SSF52218">
    <property type="entry name" value="Flavoproteins"/>
    <property type="match status" value="1"/>
</dbReference>
<dbReference type="PANTHER" id="PTHR30543:SF21">
    <property type="entry name" value="NAD(P)H-DEPENDENT FMN REDUCTASE LOT6"/>
    <property type="match status" value="1"/>
</dbReference>
<dbReference type="InterPro" id="IPR029039">
    <property type="entry name" value="Flavoprotein-like_sf"/>
</dbReference>
<dbReference type="RefSeq" id="WP_310807705.1">
    <property type="nucleotide sequence ID" value="NZ_JAVLSH010000005.1"/>
</dbReference>
<dbReference type="GO" id="GO:0016491">
    <property type="term" value="F:oxidoreductase activity"/>
    <property type="evidence" value="ECO:0007669"/>
    <property type="project" value="UniProtKB-KW"/>
</dbReference>
<reference evidence="3" key="1">
    <citation type="submission" date="2023-07" db="EMBL/GenBank/DDBJ databases">
        <title>Genomic characterization of faba bean (Vicia faba) microsymbionts in Mexican soils.</title>
        <authorList>
            <person name="Rivera Orduna F.N."/>
            <person name="Guevara-Luna J."/>
            <person name="Yan J."/>
            <person name="Arroyo-Herrera I."/>
            <person name="Li Y."/>
            <person name="Vasquez-Murrieta M.S."/>
            <person name="Wang E.T."/>
        </authorList>
    </citation>
    <scope>NUCLEOTIDE SEQUENCE [LARGE SCALE GENOMIC DNA]</scope>
    <source>
        <strain evidence="3">CH6</strain>
    </source>
</reference>
<dbReference type="EMBL" id="JAVLSH010000005">
    <property type="protein sequence ID" value="MDR9760804.1"/>
    <property type="molecule type" value="Genomic_DNA"/>
</dbReference>
<evidence type="ECO:0000313" key="2">
    <source>
        <dbReference type="EMBL" id="MDR9760804.1"/>
    </source>
</evidence>
<organism evidence="2 3">
    <name type="scientific">Rhizobium redzepovicii</name>
    <dbReference type="NCBI Taxonomy" id="2867518"/>
    <lineage>
        <taxon>Bacteria</taxon>
        <taxon>Pseudomonadati</taxon>
        <taxon>Pseudomonadota</taxon>
        <taxon>Alphaproteobacteria</taxon>
        <taxon>Hyphomicrobiales</taxon>
        <taxon>Rhizobiaceae</taxon>
        <taxon>Rhizobium/Agrobacterium group</taxon>
        <taxon>Rhizobium</taxon>
    </lineage>
</organism>
<keyword evidence="2" id="KW-0560">Oxidoreductase</keyword>
<dbReference type="InterPro" id="IPR050712">
    <property type="entry name" value="NAD(P)H-dep_reductase"/>
</dbReference>
<dbReference type="InterPro" id="IPR005025">
    <property type="entry name" value="FMN_Rdtase-like_dom"/>
</dbReference>
<dbReference type="GO" id="GO:0005829">
    <property type="term" value="C:cytosol"/>
    <property type="evidence" value="ECO:0007669"/>
    <property type="project" value="TreeGrafter"/>
</dbReference>
<proteinExistence type="predicted"/>
<comment type="caution">
    <text evidence="2">The sequence shown here is derived from an EMBL/GenBank/DDBJ whole genome shotgun (WGS) entry which is preliminary data.</text>
</comment>
<dbReference type="Proteomes" id="UP001269402">
    <property type="component" value="Unassembled WGS sequence"/>
</dbReference>
<dbReference type="EC" id="1.-.-.-" evidence="2"/>
<sequence>MKILAISGSARRDSTNTAMLRAVRAVAPSDIEIAIFDGVGGLPVFSPDLEGEALPAAVRHFVAMIAGSDGVIIASPEYVRSIPGGLKNAIDWLVSGEQIVHKPVALLHASHRGDDMLEGLRTILATITDRFAADIFLRLPLMKLEPAEVLRAVETAENRSRVQAYLQAFSAYCEAAGQTVIGPPS</sequence>
<evidence type="ECO:0000313" key="3">
    <source>
        <dbReference type="Proteomes" id="UP001269402"/>
    </source>
</evidence>
<accession>A0AAW8P3T3</accession>
<protein>
    <submittedName>
        <fullName evidence="2">NADPH-dependent FMN reductase</fullName>
        <ecNumber evidence="2">1.-.-.-</ecNumber>
    </submittedName>
</protein>
<gene>
    <name evidence="2" type="ORF">RJJ37_14370</name>
</gene>